<reference evidence="2 3" key="1">
    <citation type="submission" date="2016-03" db="EMBL/GenBank/DDBJ databases">
        <authorList>
            <person name="Ploux O."/>
        </authorList>
    </citation>
    <scope>NUCLEOTIDE SEQUENCE [LARGE SCALE GENOMIC DNA]</scope>
    <source>
        <strain evidence="2 3">UAMH 11012</strain>
    </source>
</reference>
<dbReference type="AlphaFoldDB" id="A0A1L7XD17"/>
<dbReference type="PANTHER" id="PTHR43130">
    <property type="entry name" value="ARAC-FAMILY TRANSCRIPTIONAL REGULATOR"/>
    <property type="match status" value="1"/>
</dbReference>
<proteinExistence type="predicted"/>
<dbReference type="InterPro" id="IPR052158">
    <property type="entry name" value="INH-QAR"/>
</dbReference>
<dbReference type="STRING" id="576137.A0A1L7XD17"/>
<evidence type="ECO:0000313" key="2">
    <source>
        <dbReference type="EMBL" id="CZR62913.1"/>
    </source>
</evidence>
<feature type="domain" description="DJ-1/PfpI" evidence="1">
    <location>
        <begin position="8"/>
        <end position="174"/>
    </location>
</feature>
<sequence length="229" mass="24805">MPTPETLKVLYHMHSDLDTLDLTGPLEILSHAVYPGTKTKVFTPTITAVSEITTTNQTLKIQRDISISEAYEKLAEYDVLIIPGGGSPGVLEGKTEPLDLIKAFVSLPKKEWKPRVLMSVCTGSLFLAEAGVLDGLQATTHPSYYGKMREILEAKAKAGTVKGTKVLEERFVVNKVDEEKGLQTITCGGVSCGLDGSLWLIQHIAGKEAKDKVAYIVQHASRDGEGIVP</sequence>
<protein>
    <recommendedName>
        <fullName evidence="1">DJ-1/PfpI domain-containing protein</fullName>
    </recommendedName>
</protein>
<dbReference type="InterPro" id="IPR002818">
    <property type="entry name" value="DJ-1/PfpI"/>
</dbReference>
<dbReference type="InterPro" id="IPR029062">
    <property type="entry name" value="Class_I_gatase-like"/>
</dbReference>
<dbReference type="Proteomes" id="UP000184330">
    <property type="component" value="Unassembled WGS sequence"/>
</dbReference>
<organism evidence="2 3">
    <name type="scientific">Phialocephala subalpina</name>
    <dbReference type="NCBI Taxonomy" id="576137"/>
    <lineage>
        <taxon>Eukaryota</taxon>
        <taxon>Fungi</taxon>
        <taxon>Dikarya</taxon>
        <taxon>Ascomycota</taxon>
        <taxon>Pezizomycotina</taxon>
        <taxon>Leotiomycetes</taxon>
        <taxon>Helotiales</taxon>
        <taxon>Mollisiaceae</taxon>
        <taxon>Phialocephala</taxon>
        <taxon>Phialocephala fortinii species complex</taxon>
    </lineage>
</organism>
<dbReference type="PANTHER" id="PTHR43130:SF3">
    <property type="entry name" value="HTH-TYPE TRANSCRIPTIONAL REGULATOR RV1931C"/>
    <property type="match status" value="1"/>
</dbReference>
<name>A0A1L7XD17_9HELO</name>
<dbReference type="OrthoDB" id="543156at2759"/>
<dbReference type="SUPFAM" id="SSF52317">
    <property type="entry name" value="Class I glutamine amidotransferase-like"/>
    <property type="match status" value="1"/>
</dbReference>
<dbReference type="Pfam" id="PF01965">
    <property type="entry name" value="DJ-1_PfpI"/>
    <property type="match status" value="1"/>
</dbReference>
<gene>
    <name evidence="2" type="ORF">PAC_12810</name>
</gene>
<accession>A0A1L7XD17</accession>
<keyword evidence="3" id="KW-1185">Reference proteome</keyword>
<dbReference type="Gene3D" id="3.40.50.880">
    <property type="match status" value="1"/>
</dbReference>
<dbReference type="EMBL" id="FJOG01000022">
    <property type="protein sequence ID" value="CZR62913.1"/>
    <property type="molecule type" value="Genomic_DNA"/>
</dbReference>
<evidence type="ECO:0000313" key="3">
    <source>
        <dbReference type="Proteomes" id="UP000184330"/>
    </source>
</evidence>
<evidence type="ECO:0000259" key="1">
    <source>
        <dbReference type="Pfam" id="PF01965"/>
    </source>
</evidence>